<evidence type="ECO:0000313" key="1">
    <source>
        <dbReference type="EMBL" id="MBL0885203.1"/>
    </source>
</evidence>
<dbReference type="Proteomes" id="UP000675409">
    <property type="component" value="Unassembled WGS sequence"/>
</dbReference>
<organism evidence="1 2">
    <name type="scientific">Myceligenerans indicum</name>
    <dbReference type="NCBI Taxonomy" id="2593663"/>
    <lineage>
        <taxon>Bacteria</taxon>
        <taxon>Bacillati</taxon>
        <taxon>Actinomycetota</taxon>
        <taxon>Actinomycetes</taxon>
        <taxon>Micrococcales</taxon>
        <taxon>Promicromonosporaceae</taxon>
        <taxon>Myceligenerans</taxon>
    </lineage>
</organism>
<evidence type="ECO:0000313" key="2">
    <source>
        <dbReference type="Proteomes" id="UP000675409"/>
    </source>
</evidence>
<name>A0ABS1LGB9_9MICO</name>
<protein>
    <submittedName>
        <fullName evidence="1">Uncharacterized protein</fullName>
    </submittedName>
</protein>
<comment type="caution">
    <text evidence="1">The sequence shown here is derived from an EMBL/GenBank/DDBJ whole genome shotgun (WGS) entry which is preliminary data.</text>
</comment>
<sequence length="87" mass="8879">MSSHLDGNALAGALSDVFQGDVTAASARCAGCGAVSVLAEAMVYPDAPGLVVRCASCDHVLATIVEAGDRVFLSLSGMSTIELRRRP</sequence>
<dbReference type="InterPro" id="IPR045423">
    <property type="entry name" value="DUF6510"/>
</dbReference>
<reference evidence="1 2" key="1">
    <citation type="journal article" date="2021" name="Arch. Microbiol.">
        <title>Myceligenerans indicum sp. nov., an actinobacterium isolated from mangrove sediment of Sundarbans, India.</title>
        <authorList>
            <person name="Asha K."/>
            <person name="Bhadury P."/>
        </authorList>
    </citation>
    <scope>NUCLEOTIDE SEQUENCE [LARGE SCALE GENOMIC DNA]</scope>
    <source>
        <strain evidence="1 2">I2</strain>
    </source>
</reference>
<accession>A0ABS1LGB9</accession>
<keyword evidence="2" id="KW-1185">Reference proteome</keyword>
<dbReference type="EMBL" id="JABBYC010000002">
    <property type="protein sequence ID" value="MBL0885203.1"/>
    <property type="molecule type" value="Genomic_DNA"/>
</dbReference>
<proteinExistence type="predicted"/>
<dbReference type="RefSeq" id="WP_201845040.1">
    <property type="nucleotide sequence ID" value="NZ_JABBYC010000002.1"/>
</dbReference>
<dbReference type="Pfam" id="PF20120">
    <property type="entry name" value="DUF6510"/>
    <property type="match status" value="1"/>
</dbReference>
<gene>
    <name evidence="1" type="ORF">HGK34_02715</name>
</gene>